<name>A0ABN0NWJ7_TRELE</name>
<evidence type="ECO:0000313" key="8">
    <source>
        <dbReference type="EMBL" id="ERJ91732.1"/>
    </source>
</evidence>
<evidence type="ECO:0000256" key="3">
    <source>
        <dbReference type="ARBA" id="ARBA00023027"/>
    </source>
</evidence>
<dbReference type="Pfam" id="PF02826">
    <property type="entry name" value="2-Hacid_dh_C"/>
    <property type="match status" value="1"/>
</dbReference>
<sequence>MENFMYKIQTLNKISARGLDLLPRELYEIASEIPNPDAIIVRSADMHNMNISKSVKAVARAGAGTNNIPVADLTSRGIAVFNTPGANANAVKELAIAALIFSSRPIIEATRWVQTLHDKGSDIPDLAEKGKAQFIGPELRGKRLGVIGLGAVGAMVANAAVEMGMHVTGYDPFISVDSAWVLNRDVEKAENLDTLFAKSDYISLHLPQTSETKGLINSERLKNAKKGLRILNFARGGLVVNADMCEAVKDGRVACFVSDFTDEELLHTDGIICLPHLGASTPEAEENCACMAVRQLRSFLEKGTVENSVNFPKCKMEGDVPSGGTRLCIANKNVPNMVGQITTILAEAQQNIYAMINRNRFELAYNIIDVEGLASAQTLERIAAIEGIIGVRAISAADNKEKESASPED</sequence>
<dbReference type="PANTHER" id="PTHR42938">
    <property type="entry name" value="FORMATE DEHYDROGENASE 1"/>
    <property type="match status" value="1"/>
</dbReference>
<evidence type="ECO:0000256" key="4">
    <source>
        <dbReference type="ARBA" id="ARBA00029440"/>
    </source>
</evidence>
<dbReference type="InterPro" id="IPR029752">
    <property type="entry name" value="D-isomer_DH_CS1"/>
</dbReference>
<dbReference type="CDD" id="cd12174">
    <property type="entry name" value="PGDH_like_3"/>
    <property type="match status" value="1"/>
</dbReference>
<gene>
    <name evidence="8" type="ORF">HMPREF9193_01956</name>
</gene>
<evidence type="ECO:0000313" key="9">
    <source>
        <dbReference type="Proteomes" id="UP000016649"/>
    </source>
</evidence>
<dbReference type="SUPFAM" id="SSF52283">
    <property type="entry name" value="Formate/glycerate dehydrogenase catalytic domain-like"/>
    <property type="match status" value="1"/>
</dbReference>
<dbReference type="InterPro" id="IPR006140">
    <property type="entry name" value="D-isomer_DH_NAD-bd"/>
</dbReference>
<comment type="similarity">
    <text evidence="1 5">Belongs to the D-isomer specific 2-hydroxyacid dehydrogenase family.</text>
</comment>
<keyword evidence="2 5" id="KW-0560">Oxidoreductase</keyword>
<accession>A0ABN0NWJ7</accession>
<comment type="pathway">
    <text evidence="4">Amino-acid biosynthesis.</text>
</comment>
<evidence type="ECO:0000256" key="1">
    <source>
        <dbReference type="ARBA" id="ARBA00005854"/>
    </source>
</evidence>
<feature type="domain" description="D-isomer specific 2-hydroxyacid dehydrogenase NAD-binding" evidence="7">
    <location>
        <begin position="102"/>
        <end position="277"/>
    </location>
</feature>
<proteinExistence type="inferred from homology"/>
<evidence type="ECO:0000256" key="2">
    <source>
        <dbReference type="ARBA" id="ARBA00023002"/>
    </source>
</evidence>
<evidence type="ECO:0000256" key="5">
    <source>
        <dbReference type="RuleBase" id="RU003719"/>
    </source>
</evidence>
<reference evidence="8 9" key="1">
    <citation type="submission" date="2013-08" db="EMBL/GenBank/DDBJ databases">
        <authorList>
            <person name="Weinstock G."/>
            <person name="Sodergren E."/>
            <person name="Wylie T."/>
            <person name="Fulton L."/>
            <person name="Fulton R."/>
            <person name="Fronick C."/>
            <person name="O'Laughlin M."/>
            <person name="Godfrey J."/>
            <person name="Miner T."/>
            <person name="Herter B."/>
            <person name="Appelbaum E."/>
            <person name="Cordes M."/>
            <person name="Lek S."/>
            <person name="Wollam A."/>
            <person name="Pepin K.H."/>
            <person name="Palsikar V.B."/>
            <person name="Mitreva M."/>
            <person name="Wilson R.K."/>
        </authorList>
    </citation>
    <scope>NUCLEOTIDE SEQUENCE [LARGE SCALE GENOMIC DNA]</scope>
    <source>
        <strain evidence="8 9">ATCC 700332</strain>
    </source>
</reference>
<comment type="caution">
    <text evidence="8">The sequence shown here is derived from an EMBL/GenBank/DDBJ whole genome shotgun (WGS) entry which is preliminary data.</text>
</comment>
<evidence type="ECO:0000259" key="7">
    <source>
        <dbReference type="Pfam" id="PF02826"/>
    </source>
</evidence>
<dbReference type="Gene3D" id="3.40.50.720">
    <property type="entry name" value="NAD(P)-binding Rossmann-like Domain"/>
    <property type="match status" value="2"/>
</dbReference>
<dbReference type="SUPFAM" id="SSF51735">
    <property type="entry name" value="NAD(P)-binding Rossmann-fold domains"/>
    <property type="match status" value="1"/>
</dbReference>
<dbReference type="PANTHER" id="PTHR42938:SF47">
    <property type="entry name" value="HYDROXYPYRUVATE REDUCTASE"/>
    <property type="match status" value="1"/>
</dbReference>
<protein>
    <submittedName>
        <fullName evidence="8">4-phosphoerythronate dehydrogenase</fullName>
    </submittedName>
</protein>
<dbReference type="EMBL" id="AWVH01000043">
    <property type="protein sequence ID" value="ERJ91732.1"/>
    <property type="molecule type" value="Genomic_DNA"/>
</dbReference>
<dbReference type="CDD" id="cd04901">
    <property type="entry name" value="ACT_3PGDH"/>
    <property type="match status" value="1"/>
</dbReference>
<dbReference type="InterPro" id="IPR036291">
    <property type="entry name" value="NAD(P)-bd_dom_sf"/>
</dbReference>
<dbReference type="InterPro" id="IPR029753">
    <property type="entry name" value="D-isomer_DH_CS"/>
</dbReference>
<keyword evidence="3" id="KW-0520">NAD</keyword>
<keyword evidence="9" id="KW-1185">Reference proteome</keyword>
<organism evidence="8 9">
    <name type="scientific">Treponema lecithinolyticum ATCC 700332</name>
    <dbReference type="NCBI Taxonomy" id="1321815"/>
    <lineage>
        <taxon>Bacteria</taxon>
        <taxon>Pseudomonadati</taxon>
        <taxon>Spirochaetota</taxon>
        <taxon>Spirochaetia</taxon>
        <taxon>Spirochaetales</taxon>
        <taxon>Treponemataceae</taxon>
        <taxon>Treponema</taxon>
    </lineage>
</organism>
<dbReference type="SUPFAM" id="SSF55021">
    <property type="entry name" value="ACT-like"/>
    <property type="match status" value="1"/>
</dbReference>
<dbReference type="PROSITE" id="PS00065">
    <property type="entry name" value="D_2_HYDROXYACID_DH_1"/>
    <property type="match status" value="1"/>
</dbReference>
<feature type="domain" description="D-isomer specific 2-hydroxyacid dehydrogenase catalytic" evidence="6">
    <location>
        <begin position="28"/>
        <end position="310"/>
    </location>
</feature>
<dbReference type="Pfam" id="PF00389">
    <property type="entry name" value="2-Hacid_dh"/>
    <property type="match status" value="1"/>
</dbReference>
<dbReference type="InterPro" id="IPR045865">
    <property type="entry name" value="ACT-like_dom_sf"/>
</dbReference>
<dbReference type="Proteomes" id="UP000016649">
    <property type="component" value="Unassembled WGS sequence"/>
</dbReference>
<evidence type="ECO:0000259" key="6">
    <source>
        <dbReference type="Pfam" id="PF00389"/>
    </source>
</evidence>
<dbReference type="PROSITE" id="PS00671">
    <property type="entry name" value="D_2_HYDROXYACID_DH_3"/>
    <property type="match status" value="1"/>
</dbReference>
<dbReference type="InterPro" id="IPR006139">
    <property type="entry name" value="D-isomer_2_OHA_DH_cat_dom"/>
</dbReference>
<dbReference type="Gene3D" id="3.30.70.260">
    <property type="match status" value="1"/>
</dbReference>